<dbReference type="OMA" id="VRCEFAR"/>
<evidence type="ECO:0000313" key="1">
    <source>
        <dbReference type="EMBL" id="CAP21342.1"/>
    </source>
</evidence>
<reference evidence="1 2" key="1">
    <citation type="journal article" date="2003" name="PLoS Biol.">
        <title>The genome sequence of Caenorhabditis briggsae: a platform for comparative genomics.</title>
        <authorList>
            <person name="Stein L.D."/>
            <person name="Bao Z."/>
            <person name="Blasiar D."/>
            <person name="Blumenthal T."/>
            <person name="Brent M.R."/>
            <person name="Chen N."/>
            <person name="Chinwalla A."/>
            <person name="Clarke L."/>
            <person name="Clee C."/>
            <person name="Coghlan A."/>
            <person name="Coulson A."/>
            <person name="D'Eustachio P."/>
            <person name="Fitch D.H."/>
            <person name="Fulton L.A."/>
            <person name="Fulton R.E."/>
            <person name="Griffiths-Jones S."/>
            <person name="Harris T.W."/>
            <person name="Hillier L.W."/>
            <person name="Kamath R."/>
            <person name="Kuwabara P.E."/>
            <person name="Mardis E.R."/>
            <person name="Marra M.A."/>
            <person name="Miner T.L."/>
            <person name="Minx P."/>
            <person name="Mullikin J.C."/>
            <person name="Plumb R.W."/>
            <person name="Rogers J."/>
            <person name="Schein J.E."/>
            <person name="Sohrmann M."/>
            <person name="Spieth J."/>
            <person name="Stajich J.E."/>
            <person name="Wei C."/>
            <person name="Willey D."/>
            <person name="Wilson R.K."/>
            <person name="Durbin R."/>
            <person name="Waterston R.H."/>
        </authorList>
    </citation>
    <scope>NUCLEOTIDE SEQUENCE [LARGE SCALE GENOMIC DNA]</scope>
    <source>
        <strain evidence="1 2">AF16</strain>
    </source>
</reference>
<sequence>TTAGLATTTPEPFDEDAEIAKISASCFHYRDFGQLADGKDMGRRNFAIMLGPILLKECLQVIGLTELRRTLNFAPLRPWQPANYMNFFNVSEPTIEAYYDIVEPRSFYISSDKEKKHENNLIAAVPYLDSRFPSIRKMFRRKFDEIFESCGKNIDPKTIDEMNHGHLKTQKFPEYQAFQAVEKIRKAVFPSIMI</sequence>
<dbReference type="KEGG" id="cbr:CBG_24814"/>
<dbReference type="AlphaFoldDB" id="A8WLJ7"/>
<dbReference type="CTD" id="8590521"/>
<keyword evidence="2" id="KW-1185">Reference proteome</keyword>
<name>A8WLJ7_CAEBR</name>
<dbReference type="WormBase" id="CBG24814">
    <property type="protein sequence ID" value="CBP41881"/>
    <property type="gene ID" value="WBGene00042845"/>
</dbReference>
<dbReference type="RefSeq" id="XP_002648518.1">
    <property type="nucleotide sequence ID" value="XM_002648472.1"/>
</dbReference>
<evidence type="ECO:0000313" key="3">
    <source>
        <dbReference type="WormBase" id="CBG24814"/>
    </source>
</evidence>
<dbReference type="HOGENOM" id="CLU_098406_0_0_1"/>
<dbReference type="GeneID" id="8590521"/>
<reference evidence="1 2" key="2">
    <citation type="journal article" date="2011" name="PLoS Genet.">
        <title>Caenorhabditis briggsae recombinant inbred line genotypes reveal inter-strain incompatibility and the evolution of recombination.</title>
        <authorList>
            <person name="Ross J.A."/>
            <person name="Koboldt D.C."/>
            <person name="Staisch J.E."/>
            <person name="Chamberlin H.M."/>
            <person name="Gupta B.P."/>
            <person name="Miller R.D."/>
            <person name="Baird S.E."/>
            <person name="Haag E.S."/>
        </authorList>
    </citation>
    <scope>NUCLEOTIDE SEQUENCE [LARGE SCALE GENOMIC DNA]</scope>
    <source>
        <strain evidence="1 2">AF16</strain>
    </source>
</reference>
<feature type="non-terminal residue" evidence="1">
    <location>
        <position position="1"/>
    </location>
</feature>
<protein>
    <submittedName>
        <fullName evidence="1">Protein CBG24814</fullName>
    </submittedName>
</protein>
<accession>A8WLJ7</accession>
<dbReference type="EMBL" id="HE601249">
    <property type="protein sequence ID" value="CAP21342.1"/>
    <property type="molecule type" value="Genomic_DNA"/>
</dbReference>
<proteinExistence type="predicted"/>
<dbReference type="InParanoid" id="A8WLJ7"/>
<dbReference type="Proteomes" id="UP000008549">
    <property type="component" value="Unassembled WGS sequence"/>
</dbReference>
<gene>
    <name evidence="1 3" type="ORF">CBG24814</name>
    <name evidence="1" type="ORF">CBG_24814</name>
</gene>
<evidence type="ECO:0000313" key="2">
    <source>
        <dbReference type="Proteomes" id="UP000008549"/>
    </source>
</evidence>
<organism evidence="1 2">
    <name type="scientific">Caenorhabditis briggsae</name>
    <dbReference type="NCBI Taxonomy" id="6238"/>
    <lineage>
        <taxon>Eukaryota</taxon>
        <taxon>Metazoa</taxon>
        <taxon>Ecdysozoa</taxon>
        <taxon>Nematoda</taxon>
        <taxon>Chromadorea</taxon>
        <taxon>Rhabditida</taxon>
        <taxon>Rhabditina</taxon>
        <taxon>Rhabditomorpha</taxon>
        <taxon>Rhabditoidea</taxon>
        <taxon>Rhabditidae</taxon>
        <taxon>Peloderinae</taxon>
        <taxon>Caenorhabditis</taxon>
    </lineage>
</organism>